<name>A0A9N9CZU5_9GLOM</name>
<feature type="non-terminal residue" evidence="2">
    <location>
        <position position="206"/>
    </location>
</feature>
<feature type="transmembrane region" description="Helical" evidence="1">
    <location>
        <begin position="153"/>
        <end position="174"/>
    </location>
</feature>
<keyword evidence="1" id="KW-0812">Transmembrane</keyword>
<evidence type="ECO:0000313" key="2">
    <source>
        <dbReference type="EMBL" id="CAG8618114.1"/>
    </source>
</evidence>
<gene>
    <name evidence="2" type="ORF">POCULU_LOCUS8285</name>
</gene>
<sequence length="206" mass="22871">MAIFVPYSQDPSFDCCSACFTIRRSTIISVKARGDRDIMIIDRGENVIGIINTIPDKGITVNGIRRPPSERLMNSLVDTLSLSDRLVEGDVVNEFFIGFAEGDSSMKVADNLHAPRLNRERLHPGRAYETLSSLCTPSQFGVRVIRLFFGRSYVQALFGGAAAMADAVVVYFFSAIMETQRHGKEEEASMESGQQDRIIRIGLKET</sequence>
<dbReference type="AlphaFoldDB" id="A0A9N9CZU5"/>
<reference evidence="2" key="1">
    <citation type="submission" date="2021-06" db="EMBL/GenBank/DDBJ databases">
        <authorList>
            <person name="Kallberg Y."/>
            <person name="Tangrot J."/>
            <person name="Rosling A."/>
        </authorList>
    </citation>
    <scope>NUCLEOTIDE SEQUENCE</scope>
    <source>
        <strain evidence="2">IA702</strain>
    </source>
</reference>
<keyword evidence="1" id="KW-1133">Transmembrane helix</keyword>
<accession>A0A9N9CZU5</accession>
<keyword evidence="3" id="KW-1185">Reference proteome</keyword>
<dbReference type="Proteomes" id="UP000789572">
    <property type="component" value="Unassembled WGS sequence"/>
</dbReference>
<evidence type="ECO:0000313" key="3">
    <source>
        <dbReference type="Proteomes" id="UP000789572"/>
    </source>
</evidence>
<proteinExistence type="predicted"/>
<protein>
    <submittedName>
        <fullName evidence="2">1963_t:CDS:1</fullName>
    </submittedName>
</protein>
<dbReference type="EMBL" id="CAJVPJ010002307">
    <property type="protein sequence ID" value="CAG8618114.1"/>
    <property type="molecule type" value="Genomic_DNA"/>
</dbReference>
<organism evidence="2 3">
    <name type="scientific">Paraglomus occultum</name>
    <dbReference type="NCBI Taxonomy" id="144539"/>
    <lineage>
        <taxon>Eukaryota</taxon>
        <taxon>Fungi</taxon>
        <taxon>Fungi incertae sedis</taxon>
        <taxon>Mucoromycota</taxon>
        <taxon>Glomeromycotina</taxon>
        <taxon>Glomeromycetes</taxon>
        <taxon>Paraglomerales</taxon>
        <taxon>Paraglomeraceae</taxon>
        <taxon>Paraglomus</taxon>
    </lineage>
</organism>
<keyword evidence="1" id="KW-0472">Membrane</keyword>
<evidence type="ECO:0000256" key="1">
    <source>
        <dbReference type="SAM" id="Phobius"/>
    </source>
</evidence>
<comment type="caution">
    <text evidence="2">The sequence shown here is derived from an EMBL/GenBank/DDBJ whole genome shotgun (WGS) entry which is preliminary data.</text>
</comment>